<keyword evidence="4 9" id="KW-0548">Nucleotidyltransferase</keyword>
<dbReference type="Pfam" id="PF17657">
    <property type="entry name" value="DNA_pol3_finger"/>
    <property type="match status" value="1"/>
</dbReference>
<evidence type="ECO:0000256" key="6">
    <source>
        <dbReference type="ARBA" id="ARBA00022932"/>
    </source>
</evidence>
<comment type="catalytic activity">
    <reaction evidence="7">
        <text>DNA(n) + a 2'-deoxyribonucleoside 5'-triphosphate = DNA(n+1) + diphosphate</text>
        <dbReference type="Rhea" id="RHEA:22508"/>
        <dbReference type="Rhea" id="RHEA-COMP:17339"/>
        <dbReference type="Rhea" id="RHEA-COMP:17340"/>
        <dbReference type="ChEBI" id="CHEBI:33019"/>
        <dbReference type="ChEBI" id="CHEBI:61560"/>
        <dbReference type="ChEBI" id="CHEBI:173112"/>
        <dbReference type="EC" id="2.7.7.7"/>
    </reaction>
</comment>
<evidence type="ECO:0000256" key="5">
    <source>
        <dbReference type="ARBA" id="ARBA00022705"/>
    </source>
</evidence>
<dbReference type="Gene3D" id="1.10.10.1600">
    <property type="entry name" value="Bacterial DNA polymerase III alpha subunit, thumb domain"/>
    <property type="match status" value="1"/>
</dbReference>
<evidence type="ECO:0000256" key="7">
    <source>
        <dbReference type="ARBA" id="ARBA00049244"/>
    </source>
</evidence>
<evidence type="ECO:0000256" key="3">
    <source>
        <dbReference type="ARBA" id="ARBA00022679"/>
    </source>
</evidence>
<dbReference type="PANTHER" id="PTHR32294">
    <property type="entry name" value="DNA POLYMERASE III SUBUNIT ALPHA"/>
    <property type="match status" value="1"/>
</dbReference>
<dbReference type="SUPFAM" id="SSF89550">
    <property type="entry name" value="PHP domain-like"/>
    <property type="match status" value="1"/>
</dbReference>
<dbReference type="AlphaFoldDB" id="A0A143WMW4"/>
<gene>
    <name evidence="9" type="primary">dnaE</name>
    <name evidence="9" type="ORF">PLON_TP00049</name>
</gene>
<name>A0A143WMW4_TREPR</name>
<feature type="domain" description="Polymerase/histidinol phosphatase N-terminal" evidence="8">
    <location>
        <begin position="19"/>
        <end position="86"/>
    </location>
</feature>
<evidence type="ECO:0000313" key="10">
    <source>
        <dbReference type="Proteomes" id="UP000075244"/>
    </source>
</evidence>
<dbReference type="InterPro" id="IPR016195">
    <property type="entry name" value="Pol/histidinol_Pase-like"/>
</dbReference>
<dbReference type="Gene3D" id="3.20.20.140">
    <property type="entry name" value="Metal-dependent hydrolases"/>
    <property type="match status" value="1"/>
</dbReference>
<dbReference type="PATRIC" id="fig|189385.5.peg.62"/>
<keyword evidence="3 9" id="KW-0808">Transferase</keyword>
<dbReference type="EC" id="2.7.7.7" evidence="1"/>
<dbReference type="Proteomes" id="UP000075244">
    <property type="component" value="Chromosome I"/>
</dbReference>
<reference evidence="10" key="1">
    <citation type="submission" date="2016-01" db="EMBL/GenBank/DDBJ databases">
        <authorList>
            <person name="Husnik F."/>
        </authorList>
    </citation>
    <scope>NUCLEOTIDE SEQUENCE [LARGE SCALE GENOMIC DNA]</scope>
</reference>
<dbReference type="Pfam" id="PF07733">
    <property type="entry name" value="DNA_pol3_alpha"/>
    <property type="match status" value="1"/>
</dbReference>
<keyword evidence="10" id="KW-1185">Reference proteome</keyword>
<dbReference type="GO" id="GO:0003887">
    <property type="term" value="F:DNA-directed DNA polymerase activity"/>
    <property type="evidence" value="ECO:0007669"/>
    <property type="project" value="UniProtKB-KW"/>
</dbReference>
<dbReference type="EMBL" id="LN998830">
    <property type="protein sequence ID" value="CUX76453.1"/>
    <property type="molecule type" value="Genomic_DNA"/>
</dbReference>
<evidence type="ECO:0000256" key="2">
    <source>
        <dbReference type="ARBA" id="ARBA00019114"/>
    </source>
</evidence>
<dbReference type="NCBIfam" id="NF004226">
    <property type="entry name" value="PRK05673.1"/>
    <property type="match status" value="1"/>
</dbReference>
<dbReference type="InterPro" id="IPR004013">
    <property type="entry name" value="PHP_dom"/>
</dbReference>
<dbReference type="PANTHER" id="PTHR32294:SF0">
    <property type="entry name" value="DNA POLYMERASE III SUBUNIT ALPHA"/>
    <property type="match status" value="1"/>
</dbReference>
<dbReference type="GO" id="GO:0008408">
    <property type="term" value="F:3'-5' exonuclease activity"/>
    <property type="evidence" value="ECO:0007669"/>
    <property type="project" value="InterPro"/>
</dbReference>
<dbReference type="Pfam" id="PF14579">
    <property type="entry name" value="HHH_6"/>
    <property type="match status" value="1"/>
</dbReference>
<dbReference type="Pfam" id="PF02811">
    <property type="entry name" value="PHP"/>
    <property type="match status" value="1"/>
</dbReference>
<evidence type="ECO:0000256" key="1">
    <source>
        <dbReference type="ARBA" id="ARBA00012417"/>
    </source>
</evidence>
<dbReference type="InterPro" id="IPR040982">
    <property type="entry name" value="DNA_pol3_finger"/>
</dbReference>
<dbReference type="Gene3D" id="1.10.150.870">
    <property type="match status" value="1"/>
</dbReference>
<sequence length="1083" mass="117780">MTDGCSTAPLGCSCGVDFVHLRMHSEYSMHDGMVRVEDAVRAARADMQCALALTDLNNVCGAVKFYKAAVRSGVKPIVGCHLLLRGAFGDTSSVLALARSGGGYRNMCRILTAAWSDAATCVEARVDMRWLAGSPRILKGIVVLSGALDGPIGRHIITGNYSAARRSVDDWLTMTQGSFYLELQRCGHSGTEAYVHRALELSLYARVPVVATHPIQFIAPSDYPLHCVRCGMAAGALGVRATGMFTREQHFKSRESMSRIFQDIPSAISNTCAIARMCNLHMDIGRLRRPVLAGCSPCNEASALACTLGSGMRSRMMDGRMPRCTGQRREYAARIREEYRIVAGMGFCGYFLIVADFVGWARARGIPVGSGRGSGAGSLMAYVLGITDIDPIQHGLLFERFLNPERVTMPDIDIDFCQEGRDRVVQYVRRRYSHGSVAQITTFGTMAARAAVREAARAMGVSYTLADSIARLVPIRPGSRVTIPNSLKEVRMLRSRYASEGDVRLLIDTASRMEGLVRSMAVHAGGVIISPADIQDLCPLYQQAGSIVPVSQLDKDDAESLGLVKFDFLGLTTLTILSYAARGVVGTGRAVSPHALCGPPCDSATFGLLQAADTVAVFQLEGIGMQEALRITVPDRLGDIIALISLYRPGPMHLVRSYCRRKHGVEAAGVVDERLLPILGETYGVMVYQEQVMRIAQAMGGYTPGEADLLRRVMSRKQPRDMAAHRISFVNGASRLGIGGSSAVVVFEHMEKFASYGFNKSHAAAYATMSYQTAWVKARHPVEFMAANMSWSLGDYDRLRLLRFDCARRGVPLRAPDVNRPSYRFTPISCNGSEGHGYIVYGLGAVKCGGEAVVRDIARCREDRPFRSLYDFLARINSRIVKRSAVECLIKAGAFDCVHVGARATMLAVLPAGMRDRHEPTALRWLLQQPTSAACLIAACAWRFAVPHESEALGYYFSIHPFSRCRGTARAIAAMGIDAIRRRARSHATITLCGVALSMGARSGPEGHSAMVSIEDDSDCCTVYCATRYVAGPVLIRSPLVVTGRVYVSKDRERLSVAALRLGGTSKGAMLDRAPLQGIYRIP</sequence>
<keyword evidence="6" id="KW-0239">DNA-directed DNA polymerase</keyword>
<dbReference type="GO" id="GO:0006260">
    <property type="term" value="P:DNA replication"/>
    <property type="evidence" value="ECO:0007669"/>
    <property type="project" value="UniProtKB-KW"/>
</dbReference>
<evidence type="ECO:0000256" key="4">
    <source>
        <dbReference type="ARBA" id="ARBA00022695"/>
    </source>
</evidence>
<proteinExistence type="predicted"/>
<accession>A0A143WMW4</accession>
<dbReference type="InterPro" id="IPR041931">
    <property type="entry name" value="DNA_pol3_alpha_thumb_dom"/>
</dbReference>
<dbReference type="InterPro" id="IPR003141">
    <property type="entry name" value="Pol/His_phosphatase_N"/>
</dbReference>
<protein>
    <recommendedName>
        <fullName evidence="2">DNA polymerase III subunit alpha</fullName>
        <ecNumber evidence="1">2.7.7.7</ecNumber>
    </recommendedName>
</protein>
<evidence type="ECO:0000259" key="8">
    <source>
        <dbReference type="SMART" id="SM00481"/>
    </source>
</evidence>
<dbReference type="NCBIfam" id="TIGR00594">
    <property type="entry name" value="polc"/>
    <property type="match status" value="1"/>
</dbReference>
<dbReference type="InterPro" id="IPR011708">
    <property type="entry name" value="DNA_pol3_alpha_NTPase_dom"/>
</dbReference>
<dbReference type="SMART" id="SM00481">
    <property type="entry name" value="POLIIIAc"/>
    <property type="match status" value="1"/>
</dbReference>
<keyword evidence="5" id="KW-0235">DNA replication</keyword>
<dbReference type="InterPro" id="IPR029460">
    <property type="entry name" value="DNAPol_HHH"/>
</dbReference>
<organism evidence="9 10">
    <name type="scientific">Tremblaya princeps</name>
    <dbReference type="NCBI Taxonomy" id="189385"/>
    <lineage>
        <taxon>Bacteria</taxon>
        <taxon>Pseudomonadati</taxon>
        <taxon>Pseudomonadota</taxon>
        <taxon>Betaproteobacteria</taxon>
        <taxon>Candidatus Tremblayella</taxon>
    </lineage>
</organism>
<dbReference type="InterPro" id="IPR004805">
    <property type="entry name" value="DnaE2/DnaE/PolC"/>
</dbReference>
<evidence type="ECO:0000313" key="9">
    <source>
        <dbReference type="EMBL" id="CUX76453.1"/>
    </source>
</evidence>